<name>A0ABS0AYF2_9BACT</name>
<proteinExistence type="predicted"/>
<feature type="region of interest" description="Disordered" evidence="1">
    <location>
        <begin position="22"/>
        <end position="50"/>
    </location>
</feature>
<accession>A0ABS0AYF2</accession>
<protein>
    <recommendedName>
        <fullName evidence="5">Lipoprotein</fullName>
    </recommendedName>
</protein>
<sequence length="50" mass="5344">MMKKTILLFAGILTLAGGALASCSKEEPKPTPTKPQQETPEKPGGPCRKY</sequence>
<organism evidence="3 4">
    <name type="scientific">Candidatus Neptunichlamydia vexilliferae</name>
    <dbReference type="NCBI Taxonomy" id="1651774"/>
    <lineage>
        <taxon>Bacteria</taxon>
        <taxon>Pseudomonadati</taxon>
        <taxon>Chlamydiota</taxon>
        <taxon>Chlamydiia</taxon>
        <taxon>Parachlamydiales</taxon>
        <taxon>Simkaniaceae</taxon>
        <taxon>Candidatus Neptunichlamydia</taxon>
    </lineage>
</organism>
<gene>
    <name evidence="3" type="ORF">NEPTK9_000672</name>
</gene>
<dbReference type="PROSITE" id="PS51257">
    <property type="entry name" value="PROKAR_LIPOPROTEIN"/>
    <property type="match status" value="1"/>
</dbReference>
<keyword evidence="4" id="KW-1185">Reference proteome</keyword>
<keyword evidence="2" id="KW-0732">Signal</keyword>
<reference evidence="3 4" key="1">
    <citation type="submission" date="2020-01" db="EMBL/GenBank/DDBJ databases">
        <title>Draft genome sequence of Cand. Neptunochlamydia vexilliferae K9.</title>
        <authorList>
            <person name="Schulz F."/>
            <person name="Koestlbacher S."/>
            <person name="Wascher F."/>
            <person name="Pizzetti I."/>
            <person name="Horn M."/>
        </authorList>
    </citation>
    <scope>NUCLEOTIDE SEQUENCE [LARGE SCALE GENOMIC DNA]</scope>
    <source>
        <strain evidence="3 4">K9</strain>
    </source>
</reference>
<evidence type="ECO:0000313" key="4">
    <source>
        <dbReference type="Proteomes" id="UP001194714"/>
    </source>
</evidence>
<evidence type="ECO:0008006" key="5">
    <source>
        <dbReference type="Google" id="ProtNLM"/>
    </source>
</evidence>
<dbReference type="Proteomes" id="UP001194714">
    <property type="component" value="Unassembled WGS sequence"/>
</dbReference>
<feature type="chain" id="PRO_5047446252" description="Lipoprotein" evidence="2">
    <location>
        <begin position="22"/>
        <end position="50"/>
    </location>
</feature>
<comment type="caution">
    <text evidence="3">The sequence shown here is derived from an EMBL/GenBank/DDBJ whole genome shotgun (WGS) entry which is preliminary data.</text>
</comment>
<evidence type="ECO:0000256" key="2">
    <source>
        <dbReference type="SAM" id="SignalP"/>
    </source>
</evidence>
<dbReference type="RefSeq" id="WP_194847462.1">
    <property type="nucleotide sequence ID" value="NZ_JAAEJV010000012.1"/>
</dbReference>
<evidence type="ECO:0000313" key="3">
    <source>
        <dbReference type="EMBL" id="MBF5059164.1"/>
    </source>
</evidence>
<feature type="signal peptide" evidence="2">
    <location>
        <begin position="1"/>
        <end position="21"/>
    </location>
</feature>
<evidence type="ECO:0000256" key="1">
    <source>
        <dbReference type="SAM" id="MobiDB-lite"/>
    </source>
</evidence>
<dbReference type="EMBL" id="JAAEJV010000012">
    <property type="protein sequence ID" value="MBF5059164.1"/>
    <property type="molecule type" value="Genomic_DNA"/>
</dbReference>